<dbReference type="KEGG" id="bfk:QN062_03705"/>
<accession>A0AB39UH18</accession>
<dbReference type="EMBL" id="CP129683">
    <property type="protein sequence ID" value="XDS51288.1"/>
    <property type="molecule type" value="Genomic_DNA"/>
</dbReference>
<evidence type="ECO:0000313" key="3">
    <source>
        <dbReference type="EMBL" id="XDS48219.1"/>
    </source>
</evidence>
<proteinExistence type="predicted"/>
<reference evidence="3" key="1">
    <citation type="submission" date="2023-07" db="EMBL/GenBank/DDBJ databases">
        <title>Bifidobacterium aquikefiriaerophilum sp. nov. and Bifidobacterium eccum sp. nov., isolated from water kefir.</title>
        <authorList>
            <person name="Breselge S."/>
            <person name="Bellassi P."/>
            <person name="Barcenilla C."/>
            <person name="Alvarez-Ordonez A."/>
            <person name="Morelli L."/>
            <person name="Cotter P.D."/>
        </authorList>
    </citation>
    <scope>NUCLEOTIDE SEQUENCE</scope>
    <source>
        <strain evidence="4">WK012_4_13</strain>
        <strain evidence="3">WK013_4_14</strain>
        <strain evidence="2">WK048_4_13</strain>
    </source>
</reference>
<sequence length="240" mass="25581">MNASDTVDEADAESSCDGTDPQAVLSTAEQSDVEAQETLNVSYERLRHSTDSTELSDMAHAPLPDSSDQAAFSRSTALLEAVAGNPNTPVEDRVFLAERMPFPNVLVKLSTDSEADVRAAVAGNASDKNWLVGRLAKDADARVRSAALQNPQASWRIRLEGAQTQDLDAQTLAYLATLGTENEGDAPVILATMVRQAVAQNSGTDERTLRTLSEDSQAEVAGAARHSLQGLSKDAEKPEE</sequence>
<feature type="compositionally biased region" description="Acidic residues" evidence="1">
    <location>
        <begin position="1"/>
        <end position="14"/>
    </location>
</feature>
<name>A0AB39UH18_9BIFI</name>
<evidence type="ECO:0000313" key="4">
    <source>
        <dbReference type="EMBL" id="XDS51288.1"/>
    </source>
</evidence>
<dbReference type="EMBL" id="CP129682">
    <property type="protein sequence ID" value="XDS48219.1"/>
    <property type="molecule type" value="Genomic_DNA"/>
</dbReference>
<dbReference type="InterPro" id="IPR016024">
    <property type="entry name" value="ARM-type_fold"/>
</dbReference>
<protein>
    <submittedName>
        <fullName evidence="3">AbrB family transcriptional regulator</fullName>
    </submittedName>
</protein>
<dbReference type="RefSeq" id="WP_369342251.1">
    <property type="nucleotide sequence ID" value="NZ_CP129675.1"/>
</dbReference>
<organism evidence="3">
    <name type="scientific">Bifidobacterium fermentum</name>
    <dbReference type="NCBI Taxonomy" id="3059035"/>
    <lineage>
        <taxon>Bacteria</taxon>
        <taxon>Bacillati</taxon>
        <taxon>Actinomycetota</taxon>
        <taxon>Actinomycetes</taxon>
        <taxon>Bifidobacteriales</taxon>
        <taxon>Bifidobacteriaceae</taxon>
        <taxon>Bifidobacterium</taxon>
    </lineage>
</organism>
<evidence type="ECO:0000256" key="1">
    <source>
        <dbReference type="SAM" id="MobiDB-lite"/>
    </source>
</evidence>
<dbReference type="SUPFAM" id="SSF48371">
    <property type="entry name" value="ARM repeat"/>
    <property type="match status" value="1"/>
</dbReference>
<dbReference type="Gene3D" id="1.25.10.10">
    <property type="entry name" value="Leucine-rich Repeat Variant"/>
    <property type="match status" value="1"/>
</dbReference>
<dbReference type="EMBL" id="CP129675">
    <property type="protein sequence ID" value="XDS47075.1"/>
    <property type="molecule type" value="Genomic_DNA"/>
</dbReference>
<feature type="compositionally biased region" description="Basic and acidic residues" evidence="1">
    <location>
        <begin position="204"/>
        <end position="213"/>
    </location>
</feature>
<feature type="region of interest" description="Disordered" evidence="1">
    <location>
        <begin position="1"/>
        <end position="69"/>
    </location>
</feature>
<gene>
    <name evidence="4" type="ORF">QN062_03705</name>
    <name evidence="3" type="ORF">QN216_07720</name>
    <name evidence="2" type="ORF">QN217_02740</name>
</gene>
<dbReference type="AlphaFoldDB" id="A0AB39UH18"/>
<evidence type="ECO:0000313" key="2">
    <source>
        <dbReference type="EMBL" id="XDS47075.1"/>
    </source>
</evidence>
<feature type="region of interest" description="Disordered" evidence="1">
    <location>
        <begin position="201"/>
        <end position="240"/>
    </location>
</feature>
<dbReference type="InterPro" id="IPR011989">
    <property type="entry name" value="ARM-like"/>
</dbReference>